<comment type="caution">
    <text evidence="1">The sequence shown here is derived from an EMBL/GenBank/DDBJ whole genome shotgun (WGS) entry which is preliminary data.</text>
</comment>
<keyword evidence="2" id="KW-1185">Reference proteome</keyword>
<dbReference type="Proteomes" id="UP001163321">
    <property type="component" value="Chromosome 6"/>
</dbReference>
<proteinExistence type="predicted"/>
<name>A0ACC0VV47_9STRA</name>
<reference evidence="1 2" key="1">
    <citation type="journal article" date="2022" name="bioRxiv">
        <title>The genome of the oomycete Peronosclerospora sorghi, a cosmopolitan pathogen of maize and sorghum, is inflated with dispersed pseudogenes.</title>
        <authorList>
            <person name="Fletcher K."/>
            <person name="Martin F."/>
            <person name="Isakeit T."/>
            <person name="Cavanaugh K."/>
            <person name="Magill C."/>
            <person name="Michelmore R."/>
        </authorList>
    </citation>
    <scope>NUCLEOTIDE SEQUENCE [LARGE SCALE GENOMIC DNA]</scope>
    <source>
        <strain evidence="1">P6</strain>
    </source>
</reference>
<sequence>MTWTSIDCGSAEQAAADFKVIGLSAFEHQGVGFFPDASSERRGDHLGRSARLLAMPRQG</sequence>
<protein>
    <submittedName>
        <fullName evidence="1">Uncharacterized protein</fullName>
    </submittedName>
</protein>
<evidence type="ECO:0000313" key="2">
    <source>
        <dbReference type="Proteomes" id="UP001163321"/>
    </source>
</evidence>
<dbReference type="EMBL" id="CM047585">
    <property type="protein sequence ID" value="KAI9909784.1"/>
    <property type="molecule type" value="Genomic_DNA"/>
</dbReference>
<evidence type="ECO:0000313" key="1">
    <source>
        <dbReference type="EMBL" id="KAI9909784.1"/>
    </source>
</evidence>
<organism evidence="1 2">
    <name type="scientific">Peronosclerospora sorghi</name>
    <dbReference type="NCBI Taxonomy" id="230839"/>
    <lineage>
        <taxon>Eukaryota</taxon>
        <taxon>Sar</taxon>
        <taxon>Stramenopiles</taxon>
        <taxon>Oomycota</taxon>
        <taxon>Peronosporomycetes</taxon>
        <taxon>Peronosporales</taxon>
        <taxon>Peronosporaceae</taxon>
        <taxon>Peronosclerospora</taxon>
    </lineage>
</organism>
<gene>
    <name evidence="1" type="ORF">PsorP6_011185</name>
</gene>
<accession>A0ACC0VV47</accession>